<name>A0ABD0R9P8_CIRMR</name>
<keyword evidence="3" id="KW-1185">Reference proteome</keyword>
<sequence length="95" mass="10271">ISLLVSWMSTILDLVATQSFFQVGSLKIHFTACPWTSLAGHLALRGYLSEVILPMSRPEGLPVSGYPPNLHAFIRVGTSLSCGTERLSPSLTIVD</sequence>
<keyword evidence="1" id="KW-0732">Signal</keyword>
<feature type="signal peptide" evidence="1">
    <location>
        <begin position="1"/>
        <end position="17"/>
    </location>
</feature>
<feature type="non-terminal residue" evidence="2">
    <location>
        <position position="1"/>
    </location>
</feature>
<protein>
    <submittedName>
        <fullName evidence="2">Uncharacterized protein</fullName>
    </submittedName>
</protein>
<dbReference type="EMBL" id="JAMKFB020000004">
    <property type="protein sequence ID" value="KAL0195212.1"/>
    <property type="molecule type" value="Genomic_DNA"/>
</dbReference>
<evidence type="ECO:0000313" key="2">
    <source>
        <dbReference type="EMBL" id="KAL0195212.1"/>
    </source>
</evidence>
<feature type="chain" id="PRO_5044886320" evidence="1">
    <location>
        <begin position="18"/>
        <end position="95"/>
    </location>
</feature>
<gene>
    <name evidence="2" type="ORF">M9458_008784</name>
</gene>
<organism evidence="2 3">
    <name type="scientific">Cirrhinus mrigala</name>
    <name type="common">Mrigala</name>
    <dbReference type="NCBI Taxonomy" id="683832"/>
    <lineage>
        <taxon>Eukaryota</taxon>
        <taxon>Metazoa</taxon>
        <taxon>Chordata</taxon>
        <taxon>Craniata</taxon>
        <taxon>Vertebrata</taxon>
        <taxon>Euteleostomi</taxon>
        <taxon>Actinopterygii</taxon>
        <taxon>Neopterygii</taxon>
        <taxon>Teleostei</taxon>
        <taxon>Ostariophysi</taxon>
        <taxon>Cypriniformes</taxon>
        <taxon>Cyprinidae</taxon>
        <taxon>Labeoninae</taxon>
        <taxon>Labeonini</taxon>
        <taxon>Cirrhinus</taxon>
    </lineage>
</organism>
<feature type="non-terminal residue" evidence="2">
    <location>
        <position position="95"/>
    </location>
</feature>
<evidence type="ECO:0000256" key="1">
    <source>
        <dbReference type="SAM" id="SignalP"/>
    </source>
</evidence>
<accession>A0ABD0R9P8</accession>
<proteinExistence type="predicted"/>
<reference evidence="2 3" key="1">
    <citation type="submission" date="2024-05" db="EMBL/GenBank/DDBJ databases">
        <title>Genome sequencing and assembly of Indian major carp, Cirrhinus mrigala (Hamilton, 1822).</title>
        <authorList>
            <person name="Mohindra V."/>
            <person name="Chowdhury L.M."/>
            <person name="Lal K."/>
            <person name="Jena J.K."/>
        </authorList>
    </citation>
    <scope>NUCLEOTIDE SEQUENCE [LARGE SCALE GENOMIC DNA]</scope>
    <source>
        <strain evidence="2">CM1030</strain>
        <tissue evidence="2">Blood</tissue>
    </source>
</reference>
<dbReference type="AlphaFoldDB" id="A0ABD0R9P8"/>
<evidence type="ECO:0000313" key="3">
    <source>
        <dbReference type="Proteomes" id="UP001529510"/>
    </source>
</evidence>
<dbReference type="Proteomes" id="UP001529510">
    <property type="component" value="Unassembled WGS sequence"/>
</dbReference>
<comment type="caution">
    <text evidence="2">The sequence shown here is derived from an EMBL/GenBank/DDBJ whole genome shotgun (WGS) entry which is preliminary data.</text>
</comment>